<feature type="binding site" evidence="9">
    <location>
        <position position="172"/>
    </location>
    <ligand>
        <name>Mg(2+)</name>
        <dbReference type="ChEBI" id="CHEBI:18420"/>
    </ligand>
</feature>
<dbReference type="InterPro" id="IPR005225">
    <property type="entry name" value="Small_GTP-bd"/>
</dbReference>
<feature type="binding site" evidence="9">
    <location>
        <begin position="308"/>
        <end position="310"/>
    </location>
    <ligand>
        <name>GTP</name>
        <dbReference type="ChEBI" id="CHEBI:37565"/>
    </ligand>
</feature>
<dbReference type="NCBIfam" id="TIGR03595">
    <property type="entry name" value="Obg_CgtA_exten"/>
    <property type="match status" value="1"/>
</dbReference>
<dbReference type="Gene3D" id="3.40.50.300">
    <property type="entry name" value="P-loop containing nucleotide triphosphate hydrolases"/>
    <property type="match status" value="1"/>
</dbReference>
<dbReference type="GO" id="GO:0042254">
    <property type="term" value="P:ribosome biogenesis"/>
    <property type="evidence" value="ECO:0007669"/>
    <property type="project" value="UniProtKB-UniRule"/>
</dbReference>
<dbReference type="Pfam" id="PF01018">
    <property type="entry name" value="GTP1_OBG"/>
    <property type="match status" value="1"/>
</dbReference>
<dbReference type="Gene3D" id="2.70.210.12">
    <property type="entry name" value="GTP1/OBG domain"/>
    <property type="match status" value="1"/>
</dbReference>
<evidence type="ECO:0000256" key="6">
    <source>
        <dbReference type="ARBA" id="ARBA00022801"/>
    </source>
</evidence>
<evidence type="ECO:0000259" key="11">
    <source>
        <dbReference type="PROSITE" id="PS51881"/>
    </source>
</evidence>
<protein>
    <recommendedName>
        <fullName evidence="9">GTPase Obg</fullName>
        <ecNumber evidence="9">3.6.5.-</ecNumber>
    </recommendedName>
    <alternativeName>
        <fullName evidence="9">GTP-binding protein Obg</fullName>
    </alternativeName>
</protein>
<dbReference type="HAMAP" id="MF_01454">
    <property type="entry name" value="GTPase_Obg"/>
    <property type="match status" value="1"/>
</dbReference>
<keyword evidence="4 9" id="KW-0479">Metal-binding</keyword>
<dbReference type="EMBL" id="QZKI01000071">
    <property type="protein sequence ID" value="RJP70338.1"/>
    <property type="molecule type" value="Genomic_DNA"/>
</dbReference>
<comment type="caution">
    <text evidence="13">The sequence shown here is derived from an EMBL/GenBank/DDBJ whole genome shotgun (WGS) entry which is preliminary data.</text>
</comment>
<keyword evidence="8 9" id="KW-0342">GTP-binding</keyword>
<dbReference type="PROSITE" id="PS51881">
    <property type="entry name" value="OCT"/>
    <property type="match status" value="1"/>
</dbReference>
<dbReference type="PRINTS" id="PR00326">
    <property type="entry name" value="GTP1OBG"/>
</dbReference>
<dbReference type="InterPro" id="IPR006169">
    <property type="entry name" value="GTP1_OBG_dom"/>
</dbReference>
<evidence type="ECO:0000256" key="9">
    <source>
        <dbReference type="HAMAP-Rule" id="MF_01454"/>
    </source>
</evidence>
<comment type="cofactor">
    <cofactor evidence="1 9">
        <name>Mg(2+)</name>
        <dbReference type="ChEBI" id="CHEBI:18420"/>
    </cofactor>
</comment>
<feature type="binding site" evidence="9">
    <location>
        <position position="192"/>
    </location>
    <ligand>
        <name>Mg(2+)</name>
        <dbReference type="ChEBI" id="CHEBI:18420"/>
    </ligand>
</feature>
<dbReference type="NCBIfam" id="NF008955">
    <property type="entry name" value="PRK12297.1"/>
    <property type="match status" value="1"/>
</dbReference>
<evidence type="ECO:0000256" key="4">
    <source>
        <dbReference type="ARBA" id="ARBA00022723"/>
    </source>
</evidence>
<keyword evidence="3 9" id="KW-0963">Cytoplasm</keyword>
<dbReference type="PROSITE" id="PS51710">
    <property type="entry name" value="G_OBG"/>
    <property type="match status" value="1"/>
</dbReference>
<evidence type="ECO:0000256" key="5">
    <source>
        <dbReference type="ARBA" id="ARBA00022741"/>
    </source>
</evidence>
<dbReference type="PANTHER" id="PTHR11702">
    <property type="entry name" value="DEVELOPMENTALLY REGULATED GTP-BINDING PROTEIN-RELATED"/>
    <property type="match status" value="1"/>
</dbReference>
<dbReference type="NCBIfam" id="TIGR02729">
    <property type="entry name" value="Obg_CgtA"/>
    <property type="match status" value="1"/>
</dbReference>
<dbReference type="NCBIfam" id="TIGR00231">
    <property type="entry name" value="small_GTP"/>
    <property type="match status" value="1"/>
</dbReference>
<dbReference type="SUPFAM" id="SSF102741">
    <property type="entry name" value="Obg GTP-binding protein C-terminal domain"/>
    <property type="match status" value="1"/>
</dbReference>
<feature type="binding site" evidence="9">
    <location>
        <begin position="165"/>
        <end position="172"/>
    </location>
    <ligand>
        <name>GTP</name>
        <dbReference type="ChEBI" id="CHEBI:37565"/>
    </ligand>
</feature>
<evidence type="ECO:0000259" key="10">
    <source>
        <dbReference type="PROSITE" id="PS51710"/>
    </source>
</evidence>
<dbReference type="InterPro" id="IPR045086">
    <property type="entry name" value="OBG_GTPase"/>
</dbReference>
<dbReference type="Gene3D" id="3.30.300.350">
    <property type="entry name" value="GTP-binding protein OBG, C-terminal domain"/>
    <property type="match status" value="1"/>
</dbReference>
<evidence type="ECO:0000259" key="12">
    <source>
        <dbReference type="PROSITE" id="PS51883"/>
    </source>
</evidence>
<evidence type="ECO:0000256" key="3">
    <source>
        <dbReference type="ARBA" id="ARBA00022490"/>
    </source>
</evidence>
<feature type="binding site" evidence="9">
    <location>
        <begin position="279"/>
        <end position="282"/>
    </location>
    <ligand>
        <name>GTP</name>
        <dbReference type="ChEBI" id="CHEBI:37565"/>
    </ligand>
</feature>
<dbReference type="EC" id="3.6.5.-" evidence="9"/>
<accession>A0A419EYT6</accession>
<feature type="binding site" evidence="9">
    <location>
        <begin position="190"/>
        <end position="194"/>
    </location>
    <ligand>
        <name>GTP</name>
        <dbReference type="ChEBI" id="CHEBI:37565"/>
    </ligand>
</feature>
<dbReference type="Pfam" id="PF01926">
    <property type="entry name" value="MMR_HSR1"/>
    <property type="match status" value="1"/>
</dbReference>
<dbReference type="SUPFAM" id="SSF52540">
    <property type="entry name" value="P-loop containing nucleoside triphosphate hydrolases"/>
    <property type="match status" value="1"/>
</dbReference>
<dbReference type="NCBIfam" id="NF008956">
    <property type="entry name" value="PRK12299.1"/>
    <property type="match status" value="1"/>
</dbReference>
<keyword evidence="6 9" id="KW-0378">Hydrolase</keyword>
<dbReference type="GO" id="GO:0003924">
    <property type="term" value="F:GTPase activity"/>
    <property type="evidence" value="ECO:0007669"/>
    <property type="project" value="UniProtKB-UniRule"/>
</dbReference>
<proteinExistence type="inferred from homology"/>
<organism evidence="13 14">
    <name type="scientific">Candidatus Abyssobacteria bacterium SURF_17</name>
    <dbReference type="NCBI Taxonomy" id="2093361"/>
    <lineage>
        <taxon>Bacteria</taxon>
        <taxon>Pseudomonadati</taxon>
        <taxon>Candidatus Hydrogenedentota</taxon>
        <taxon>Candidatus Abyssobacteria</taxon>
    </lineage>
</organism>
<dbReference type="GO" id="GO:0005525">
    <property type="term" value="F:GTP binding"/>
    <property type="evidence" value="ECO:0007669"/>
    <property type="project" value="UniProtKB-UniRule"/>
</dbReference>
<feature type="binding site" evidence="9">
    <location>
        <begin position="212"/>
        <end position="215"/>
    </location>
    <ligand>
        <name>GTP</name>
        <dbReference type="ChEBI" id="CHEBI:37565"/>
    </ligand>
</feature>
<evidence type="ECO:0000256" key="7">
    <source>
        <dbReference type="ARBA" id="ARBA00022842"/>
    </source>
</evidence>
<keyword evidence="5 9" id="KW-0547">Nucleotide-binding</keyword>
<evidence type="ECO:0000256" key="8">
    <source>
        <dbReference type="ARBA" id="ARBA00023134"/>
    </source>
</evidence>
<comment type="subcellular location">
    <subcellularLocation>
        <location evidence="9">Cytoplasm</location>
    </subcellularLocation>
</comment>
<dbReference type="Pfam" id="PF09269">
    <property type="entry name" value="DUF1967"/>
    <property type="match status" value="1"/>
</dbReference>
<evidence type="ECO:0000256" key="1">
    <source>
        <dbReference type="ARBA" id="ARBA00001946"/>
    </source>
</evidence>
<dbReference type="InterPro" id="IPR006073">
    <property type="entry name" value="GTP-bd"/>
</dbReference>
<evidence type="ECO:0000313" key="13">
    <source>
        <dbReference type="EMBL" id="RJP70338.1"/>
    </source>
</evidence>
<sequence length="423" mass="45870">MFIDHVKIIVQGGDGGNGCVSFRREKYVPRGGPDGGNGGAGGSVILTVDPSISTLLDLKYHPVQRAERGSHGKGKNQHGKSGQNTIVLVPPGTVILDDDTAEPLADLVAGGETFVAARGGQGGRGNASLANFHNRLPRFAELGEPGGRRKLRLELKIIADIAIIGLPNSGKSTLLSRITEAHPRIADYPFTTLSPNLGVVDAEDYTRFVVADIPGLIAGAHEGVGLGHDFLRHIERTKVLVFLLDASLPNPVKDYETLRNELELHDPALVSKPQIIVANKMDLPKAEKNWPKARRTLAKRKAPIVAVSALEGKGLKRLIRLMDKVLGKEREAVPEPASPLDITKRYTFRPEFGLRKRAGAFELSGDKPEKWASMTDFANEEAVAHLRHKLSHLGIDAALRREGADGKVTLRIKGQEFEYTLEA</sequence>
<comment type="function">
    <text evidence="9">An essential GTPase which binds GTP, GDP and possibly (p)ppGpp with moderate affinity, with high nucleotide exchange rates and a fairly low GTP hydrolysis rate. Plays a role in control of the cell cycle, stress response, ribosome biogenesis and in those bacteria that undergo differentiation, in morphogenesis control.</text>
</comment>
<dbReference type="PANTHER" id="PTHR11702:SF31">
    <property type="entry name" value="MITOCHONDRIAL RIBOSOME-ASSOCIATED GTPASE 2"/>
    <property type="match status" value="1"/>
</dbReference>
<dbReference type="InterPro" id="IPR036346">
    <property type="entry name" value="GTP-bd_prot_GTP1/OBG_C_sf"/>
</dbReference>
<dbReference type="GO" id="GO:0005737">
    <property type="term" value="C:cytoplasm"/>
    <property type="evidence" value="ECO:0007669"/>
    <property type="project" value="UniProtKB-SubCell"/>
</dbReference>
<dbReference type="Proteomes" id="UP000285961">
    <property type="component" value="Unassembled WGS sequence"/>
</dbReference>
<dbReference type="InterPro" id="IPR014100">
    <property type="entry name" value="GTP-bd_Obg/CgtA"/>
</dbReference>
<comment type="subunit">
    <text evidence="9">Monomer.</text>
</comment>
<name>A0A419EYT6_9BACT</name>
<evidence type="ECO:0000256" key="2">
    <source>
        <dbReference type="ARBA" id="ARBA00007699"/>
    </source>
</evidence>
<dbReference type="CDD" id="cd01898">
    <property type="entry name" value="Obg"/>
    <property type="match status" value="1"/>
</dbReference>
<dbReference type="InterPro" id="IPR027417">
    <property type="entry name" value="P-loop_NTPase"/>
</dbReference>
<dbReference type="FunFam" id="2.70.210.12:FF:000001">
    <property type="entry name" value="GTPase Obg"/>
    <property type="match status" value="1"/>
</dbReference>
<dbReference type="InterPro" id="IPR031167">
    <property type="entry name" value="G_OBG"/>
</dbReference>
<evidence type="ECO:0000313" key="14">
    <source>
        <dbReference type="Proteomes" id="UP000285961"/>
    </source>
</evidence>
<feature type="domain" description="OBG-type G" evidence="10">
    <location>
        <begin position="159"/>
        <end position="327"/>
    </location>
</feature>
<dbReference type="SUPFAM" id="SSF82051">
    <property type="entry name" value="Obg GTP-binding protein N-terminal domain"/>
    <property type="match status" value="1"/>
</dbReference>
<dbReference type="AlphaFoldDB" id="A0A419EYT6"/>
<gene>
    <name evidence="13" type="primary">obgE</name>
    <name evidence="9" type="synonym">obg</name>
    <name evidence="13" type="ORF">C4532_09580</name>
</gene>
<dbReference type="NCBIfam" id="NF008954">
    <property type="entry name" value="PRK12296.1"/>
    <property type="match status" value="1"/>
</dbReference>
<dbReference type="GO" id="GO:0043022">
    <property type="term" value="F:ribosome binding"/>
    <property type="evidence" value="ECO:0007669"/>
    <property type="project" value="UniProtKB-ARBA"/>
</dbReference>
<dbReference type="InterPro" id="IPR036726">
    <property type="entry name" value="GTP1_OBG_dom_sf"/>
</dbReference>
<dbReference type="PROSITE" id="PS51883">
    <property type="entry name" value="OBG"/>
    <property type="match status" value="1"/>
</dbReference>
<feature type="domain" description="OCT" evidence="11">
    <location>
        <begin position="344"/>
        <end position="421"/>
    </location>
</feature>
<keyword evidence="7 9" id="KW-0460">Magnesium</keyword>
<feature type="domain" description="Obg" evidence="12">
    <location>
        <begin position="1"/>
        <end position="158"/>
    </location>
</feature>
<reference evidence="13 14" key="1">
    <citation type="journal article" date="2017" name="ISME J.">
        <title>Energy and carbon metabolisms in a deep terrestrial subsurface fluid microbial community.</title>
        <authorList>
            <person name="Momper L."/>
            <person name="Jungbluth S.P."/>
            <person name="Lee M.D."/>
            <person name="Amend J.P."/>
        </authorList>
    </citation>
    <scope>NUCLEOTIDE SEQUENCE [LARGE SCALE GENOMIC DNA]</scope>
    <source>
        <strain evidence="13">SURF_17</strain>
    </source>
</reference>
<dbReference type="GO" id="GO:0000287">
    <property type="term" value="F:magnesium ion binding"/>
    <property type="evidence" value="ECO:0007669"/>
    <property type="project" value="InterPro"/>
</dbReference>
<comment type="similarity">
    <text evidence="2 9">Belongs to the TRAFAC class OBG-HflX-like GTPase superfamily. OBG GTPase family.</text>
</comment>
<dbReference type="InterPro" id="IPR015349">
    <property type="entry name" value="OCT_dom"/>
</dbReference>